<dbReference type="EMBL" id="RJTM01000028">
    <property type="protein sequence ID" value="RNL91050.1"/>
    <property type="molecule type" value="Genomic_DNA"/>
</dbReference>
<gene>
    <name evidence="2" type="ORF">ED312_05090</name>
</gene>
<name>A0A3N0ET10_SINP1</name>
<feature type="domain" description="Thioredoxin" evidence="1">
    <location>
        <begin position="32"/>
        <end position="183"/>
    </location>
</feature>
<dbReference type="PANTHER" id="PTHR42852">
    <property type="entry name" value="THIOL:DISULFIDE INTERCHANGE PROTEIN DSBE"/>
    <property type="match status" value="1"/>
</dbReference>
<dbReference type="InterPro" id="IPR050553">
    <property type="entry name" value="Thioredoxin_ResA/DsbE_sf"/>
</dbReference>
<dbReference type="SUPFAM" id="SSF52833">
    <property type="entry name" value="Thioredoxin-like"/>
    <property type="match status" value="1"/>
</dbReference>
<accession>A0A3N0ET10</accession>
<dbReference type="InterPro" id="IPR036249">
    <property type="entry name" value="Thioredoxin-like_sf"/>
</dbReference>
<dbReference type="AlphaFoldDB" id="A0A3N0ET10"/>
<dbReference type="InterPro" id="IPR013766">
    <property type="entry name" value="Thioredoxin_domain"/>
</dbReference>
<reference evidence="2 3" key="1">
    <citation type="submission" date="2018-10" db="EMBL/GenBank/DDBJ databases">
        <title>Sinomicrobium pectinilyticum sp. nov., a pectinase-producing bacterium isolated from alkaline and saline soil, and emended description of the genus Sinomicrobium.</title>
        <authorList>
            <person name="Cheng B."/>
            <person name="Li C."/>
            <person name="Lai Q."/>
            <person name="Du M."/>
            <person name="Shao Z."/>
            <person name="Xu P."/>
            <person name="Yang C."/>
        </authorList>
    </citation>
    <scope>NUCLEOTIDE SEQUENCE [LARGE SCALE GENOMIC DNA]</scope>
    <source>
        <strain evidence="2 3">5DNS001</strain>
    </source>
</reference>
<dbReference type="CDD" id="cd02966">
    <property type="entry name" value="TlpA_like_family"/>
    <property type="match status" value="1"/>
</dbReference>
<sequence>MKKRTVKNVLLILLVLSFFVTPLGFESKVLLSRVFAPKPEIVEPQDREKISGYDWRLKDADWKIFNFNRSEGRVVFVNFWASWRIPSIAERKSIQKLYDTYKGRMDFYMITNEKKEPVLELMEERGYAFPVTYLIIGEKMPLDATKVPSGYIIDKNGYIVAESEGIADWDNADIRQLLDTLLQ</sequence>
<dbReference type="PANTHER" id="PTHR42852:SF13">
    <property type="entry name" value="PROTEIN DIPZ"/>
    <property type="match status" value="1"/>
</dbReference>
<organism evidence="2 3">
    <name type="scientific">Sinomicrobium pectinilyticum</name>
    <dbReference type="NCBI Taxonomy" id="1084421"/>
    <lineage>
        <taxon>Bacteria</taxon>
        <taxon>Pseudomonadati</taxon>
        <taxon>Bacteroidota</taxon>
        <taxon>Flavobacteriia</taxon>
        <taxon>Flavobacteriales</taxon>
        <taxon>Flavobacteriaceae</taxon>
        <taxon>Sinomicrobium</taxon>
    </lineage>
</organism>
<keyword evidence="3" id="KW-1185">Reference proteome</keyword>
<comment type="caution">
    <text evidence="2">The sequence shown here is derived from an EMBL/GenBank/DDBJ whole genome shotgun (WGS) entry which is preliminary data.</text>
</comment>
<protein>
    <submittedName>
        <fullName evidence="2">TlpA family protein disulfide reductase</fullName>
    </submittedName>
</protein>
<evidence type="ECO:0000313" key="2">
    <source>
        <dbReference type="EMBL" id="RNL91050.1"/>
    </source>
</evidence>
<dbReference type="OrthoDB" id="9815205at2"/>
<dbReference type="Gene3D" id="3.40.30.10">
    <property type="entry name" value="Glutaredoxin"/>
    <property type="match status" value="1"/>
</dbReference>
<evidence type="ECO:0000259" key="1">
    <source>
        <dbReference type="PROSITE" id="PS51352"/>
    </source>
</evidence>
<dbReference type="Proteomes" id="UP000267469">
    <property type="component" value="Unassembled WGS sequence"/>
</dbReference>
<dbReference type="RefSeq" id="WP_123214932.1">
    <property type="nucleotide sequence ID" value="NZ_RJTM01000028.1"/>
</dbReference>
<evidence type="ECO:0000313" key="3">
    <source>
        <dbReference type="Proteomes" id="UP000267469"/>
    </source>
</evidence>
<dbReference type="PROSITE" id="PS51352">
    <property type="entry name" value="THIOREDOXIN_2"/>
    <property type="match status" value="1"/>
</dbReference>
<proteinExistence type="predicted"/>